<dbReference type="GO" id="GO:0003677">
    <property type="term" value="F:DNA binding"/>
    <property type="evidence" value="ECO:0007669"/>
    <property type="project" value="UniProtKB-UniRule"/>
</dbReference>
<dbReference type="GO" id="GO:0007059">
    <property type="term" value="P:chromosome segregation"/>
    <property type="evidence" value="ECO:0007669"/>
    <property type="project" value="UniProtKB-UniRule"/>
</dbReference>
<comment type="function">
    <text evidence="6">Required for chromosome condensation and partitioning.</text>
</comment>
<dbReference type="NCBIfam" id="TIGR02168">
    <property type="entry name" value="SMC_prok_B"/>
    <property type="match status" value="1"/>
</dbReference>
<comment type="subunit">
    <text evidence="6">Homodimer.</text>
</comment>
<dbReference type="Proteomes" id="UP000297475">
    <property type="component" value="Unassembled WGS sequence"/>
</dbReference>
<dbReference type="SUPFAM" id="SSF75553">
    <property type="entry name" value="Smc hinge domain"/>
    <property type="match status" value="1"/>
</dbReference>
<sequence length="1165" mass="134372">MRLKSIKLAGFKSFVDPTQIPFPSNLTAIVGPNGCGKSNVIDAVRWVMGESSAKHLRGEAMTDVIFNGSTRRKPVAQCSVELMFDNSDHTLSGPYAEYNEISVRRKVTRDGQSTYYLNGTKCRRRDITDIFSGTGLGPRSYAIIEQGMISRLIEAKPEELRVYIEEAAGISKYKDRRRETENRMRRTYENLERLTDIREELERQLAHLERQARAAEKYREYKADEKQLRAQLITLRWRDLDTESQQIRQRILEVERDREEQVAQLRDCEAQMEELRLTNEEAADRFQQVQKDYYEVGNEITRLEQQSAHQRDQVQRLQESQQRLERERHELQRHEETDRGRLEEVRDQLAHLMPELEIWRERAEEAALALEDREQQFRAQEERWLEHSLGSAEAARQSERWRTRIEQADQQLQTLQRRREKLQQELQALEDDPASEELLRFNEDLEAAQARLEEAEAQAMASEDALQQRREEQQQRQQTVQTLRERLTRQQQEITRLQATLQAQAGDSSEVQDWLSRWQLQRSPQALNQLEVESPWEQAVEWVLGHWLQSHILPASGLPDSAWSHLPEARMSWLSEQAPGAAPTAGTLASVARAPAALQPMLNQVHLADSLDDARRKLADLPAGHSVITTDGAWLGAGWTRLFRSESDREGLLAQQARLEELLAGVDETEFELEDAELNLEAAQLGLDSLEQQWQQQRQQVDECRRRVHEIDTRISALSATSQQMNQNLQRYRSELQEAEAAYEQEFEARQQAQEALAEAQAAHQDKSEDKAVLNDARDEARQVLEDTRARQREASQKSHELELSVRGLESQLQSLQDAVNRNDSLHQQLAQREKDLHAEMQSLMDPDDELKAELEEKVARQLALENDLAEARQAAETFHQGMRDLDQQKVRLEQALRDREQTLQQHQMDRERVDTRKATHEEQLQEQNYHLQTLLEALPEDLTVDSCEQMIEQLTQRIQRLGPINLAAIDEFRVQSERKDYLDQQNEDLERALDTLAQAIRRIDQETRNRFKTTFDKVNAGLQELFPRVFGGGHAYLEMTGEDLLDTGVAIMARPPGKKNATIHLLSGGEKALTAIAMVFSIFRLNPAPFCMLDEVDAPLDDANVTRFSRLVEAMSEQVEFIYITHNKVAMEIAHQLMGVTMNEPGVSRLVSVNVDEAVEMATT</sequence>
<comment type="subcellular location">
    <subcellularLocation>
        <location evidence="6">Cytoplasm</location>
    </subcellularLocation>
</comment>
<keyword evidence="1 6" id="KW-0963">Cytoplasm</keyword>
<dbReference type="GO" id="GO:0016887">
    <property type="term" value="F:ATP hydrolysis activity"/>
    <property type="evidence" value="ECO:0007669"/>
    <property type="project" value="InterPro"/>
</dbReference>
<evidence type="ECO:0000256" key="2">
    <source>
        <dbReference type="ARBA" id="ARBA00022741"/>
    </source>
</evidence>
<keyword evidence="4 6" id="KW-0175">Coiled coil</keyword>
<feature type="binding site" evidence="6">
    <location>
        <begin position="32"/>
        <end position="39"/>
    </location>
    <ligand>
        <name>ATP</name>
        <dbReference type="ChEBI" id="CHEBI:30616"/>
    </ligand>
</feature>
<name>A0A4Z0WB43_9GAMM</name>
<evidence type="ECO:0000256" key="3">
    <source>
        <dbReference type="ARBA" id="ARBA00022840"/>
    </source>
</evidence>
<evidence type="ECO:0000256" key="6">
    <source>
        <dbReference type="HAMAP-Rule" id="MF_01894"/>
    </source>
</evidence>
<keyword evidence="5 6" id="KW-0238">DNA-binding</keyword>
<dbReference type="PANTHER" id="PTHR43977">
    <property type="entry name" value="STRUCTURAL MAINTENANCE OF CHROMOSOMES PROTEIN 3"/>
    <property type="match status" value="1"/>
</dbReference>
<evidence type="ECO:0000259" key="8">
    <source>
        <dbReference type="Pfam" id="PF02463"/>
    </source>
</evidence>
<dbReference type="OrthoDB" id="9808768at2"/>
<feature type="coiled-coil region" evidence="6">
    <location>
        <begin position="659"/>
        <end position="924"/>
    </location>
</feature>
<dbReference type="SUPFAM" id="SSF52540">
    <property type="entry name" value="P-loop containing nucleoside triphosphate hydrolases"/>
    <property type="match status" value="2"/>
</dbReference>
<dbReference type="GO" id="GO:0030261">
    <property type="term" value="P:chromosome condensation"/>
    <property type="evidence" value="ECO:0007669"/>
    <property type="project" value="InterPro"/>
</dbReference>
<dbReference type="GO" id="GO:0005737">
    <property type="term" value="C:cytoplasm"/>
    <property type="evidence" value="ECO:0007669"/>
    <property type="project" value="UniProtKB-SubCell"/>
</dbReference>
<feature type="coiled-coil region" evidence="6">
    <location>
        <begin position="980"/>
        <end position="1010"/>
    </location>
</feature>
<dbReference type="InterPro" id="IPR024704">
    <property type="entry name" value="SMC"/>
</dbReference>
<feature type="compositionally biased region" description="Basic and acidic residues" evidence="7">
    <location>
        <begin position="322"/>
        <end position="341"/>
    </location>
</feature>
<comment type="caution">
    <text evidence="9">The sequence shown here is derived from an EMBL/GenBank/DDBJ whole genome shotgun (WGS) entry which is preliminary data.</text>
</comment>
<evidence type="ECO:0000256" key="7">
    <source>
        <dbReference type="SAM" id="MobiDB-lite"/>
    </source>
</evidence>
<comment type="domain">
    <text evidence="6">Contains large globular domains required for ATP hydrolysis at each terminus and a third globular domain forming a flexible hinge near the middle of the molecule. These domains are separated by coiled-coil structures.</text>
</comment>
<dbReference type="GO" id="GO:0005694">
    <property type="term" value="C:chromosome"/>
    <property type="evidence" value="ECO:0007669"/>
    <property type="project" value="InterPro"/>
</dbReference>
<gene>
    <name evidence="6 9" type="primary">smc</name>
    <name evidence="9" type="ORF">E4656_02815</name>
</gene>
<evidence type="ECO:0000313" key="10">
    <source>
        <dbReference type="Proteomes" id="UP000297475"/>
    </source>
</evidence>
<evidence type="ECO:0000256" key="5">
    <source>
        <dbReference type="ARBA" id="ARBA00023125"/>
    </source>
</evidence>
<feature type="region of interest" description="Disordered" evidence="7">
    <location>
        <begin position="305"/>
        <end position="341"/>
    </location>
</feature>
<evidence type="ECO:0000313" key="9">
    <source>
        <dbReference type="EMBL" id="TGG95372.1"/>
    </source>
</evidence>
<evidence type="ECO:0000256" key="4">
    <source>
        <dbReference type="ARBA" id="ARBA00023054"/>
    </source>
</evidence>
<dbReference type="InterPro" id="IPR027417">
    <property type="entry name" value="P-loop_NTPase"/>
</dbReference>
<comment type="similarity">
    <text evidence="6">Belongs to the SMC family.</text>
</comment>
<dbReference type="CDD" id="cd03278">
    <property type="entry name" value="ABC_SMC_barmotin"/>
    <property type="match status" value="2"/>
</dbReference>
<dbReference type="RefSeq" id="WP_135480990.1">
    <property type="nucleotide sequence ID" value="NZ_SRMF01000001.1"/>
</dbReference>
<feature type="domain" description="RecF/RecN/SMC N-terminal" evidence="8">
    <location>
        <begin position="3"/>
        <end position="1149"/>
    </location>
</feature>
<dbReference type="PIRSF" id="PIRSF005719">
    <property type="entry name" value="SMC"/>
    <property type="match status" value="1"/>
</dbReference>
<dbReference type="GO" id="GO:0005524">
    <property type="term" value="F:ATP binding"/>
    <property type="evidence" value="ECO:0007669"/>
    <property type="project" value="UniProtKB-UniRule"/>
</dbReference>
<dbReference type="InterPro" id="IPR011890">
    <property type="entry name" value="SMC_prok"/>
</dbReference>
<dbReference type="Pfam" id="PF02463">
    <property type="entry name" value="SMC_N"/>
    <property type="match status" value="1"/>
</dbReference>
<organism evidence="9 10">
    <name type="scientific">Natronospirillum operosum</name>
    <dbReference type="NCBI Taxonomy" id="2759953"/>
    <lineage>
        <taxon>Bacteria</taxon>
        <taxon>Pseudomonadati</taxon>
        <taxon>Pseudomonadota</taxon>
        <taxon>Gammaproteobacteria</taxon>
        <taxon>Oceanospirillales</taxon>
        <taxon>Natronospirillaceae</taxon>
        <taxon>Natronospirillum</taxon>
    </lineage>
</organism>
<dbReference type="EMBL" id="SRMF01000001">
    <property type="protein sequence ID" value="TGG95372.1"/>
    <property type="molecule type" value="Genomic_DNA"/>
</dbReference>
<dbReference type="AlphaFoldDB" id="A0A4Z0WB43"/>
<feature type="region of interest" description="Disordered" evidence="7">
    <location>
        <begin position="455"/>
        <end position="479"/>
    </location>
</feature>
<dbReference type="InterPro" id="IPR003395">
    <property type="entry name" value="RecF/RecN/SMC_N"/>
</dbReference>
<dbReference type="GO" id="GO:0006260">
    <property type="term" value="P:DNA replication"/>
    <property type="evidence" value="ECO:0007669"/>
    <property type="project" value="UniProtKB-UniRule"/>
</dbReference>
<protein>
    <recommendedName>
        <fullName evidence="6">Chromosome partition protein Smc</fullName>
    </recommendedName>
</protein>
<dbReference type="Gene3D" id="3.40.50.300">
    <property type="entry name" value="P-loop containing nucleotide triphosphate hydrolases"/>
    <property type="match status" value="2"/>
</dbReference>
<accession>A0A4Z0WB43</accession>
<keyword evidence="2 6" id="KW-0547">Nucleotide-binding</keyword>
<keyword evidence="3 6" id="KW-0067">ATP-binding</keyword>
<dbReference type="HAMAP" id="MF_01894">
    <property type="entry name" value="Smc_prok"/>
    <property type="match status" value="1"/>
</dbReference>
<evidence type="ECO:0000256" key="1">
    <source>
        <dbReference type="ARBA" id="ARBA00022490"/>
    </source>
</evidence>
<keyword evidence="10" id="KW-1185">Reference proteome</keyword>
<dbReference type="GO" id="GO:0007062">
    <property type="term" value="P:sister chromatid cohesion"/>
    <property type="evidence" value="ECO:0007669"/>
    <property type="project" value="InterPro"/>
</dbReference>
<dbReference type="InterPro" id="IPR036277">
    <property type="entry name" value="SMC_hinge_sf"/>
</dbReference>
<proteinExistence type="inferred from homology"/>
<reference evidence="9 10" key="1">
    <citation type="submission" date="2019-04" db="EMBL/GenBank/DDBJ databases">
        <title>Natronospirillum operosus gen. nov., sp. nov., a haloalkaliphilic satellite isolated from decaying biomass of laboratory culture of cyanobacterium Geitlerinema sp. and proposal of Natronospirillaceae fam. nov. and Saccharospirillaceae fam. nov.</title>
        <authorList>
            <person name="Kevbrin V."/>
            <person name="Boltyanskaya Y."/>
            <person name="Koziaeva V."/>
            <person name="Grouzdev D.S."/>
            <person name="Park M."/>
            <person name="Cho J."/>
        </authorList>
    </citation>
    <scope>NUCLEOTIDE SEQUENCE [LARGE SCALE GENOMIC DNA]</scope>
    <source>
        <strain evidence="9 10">G-116</strain>
    </source>
</reference>